<sequence length="139" mass="15441">MKLWIRWLFAGEHQSRPNPTNHILGGYYSTAAARGDTTGGGTVALKAKEAISYNIKRPCRAKGSDPPTIKKTMQFRVIQKRRFEKSHEYAETVLFLNIGNEVCCEVVSHQRCSNGMALWRALVCGTAEEQALSAVTIKA</sequence>
<evidence type="ECO:0000313" key="1">
    <source>
        <dbReference type="EMBL" id="KAJ1109704.1"/>
    </source>
</evidence>
<evidence type="ECO:0000313" key="2">
    <source>
        <dbReference type="Proteomes" id="UP001066276"/>
    </source>
</evidence>
<organism evidence="1 2">
    <name type="scientific">Pleurodeles waltl</name>
    <name type="common">Iberian ribbed newt</name>
    <dbReference type="NCBI Taxonomy" id="8319"/>
    <lineage>
        <taxon>Eukaryota</taxon>
        <taxon>Metazoa</taxon>
        <taxon>Chordata</taxon>
        <taxon>Craniata</taxon>
        <taxon>Vertebrata</taxon>
        <taxon>Euteleostomi</taxon>
        <taxon>Amphibia</taxon>
        <taxon>Batrachia</taxon>
        <taxon>Caudata</taxon>
        <taxon>Salamandroidea</taxon>
        <taxon>Salamandridae</taxon>
        <taxon>Pleurodelinae</taxon>
        <taxon>Pleurodeles</taxon>
    </lineage>
</organism>
<reference evidence="1" key="1">
    <citation type="journal article" date="2022" name="bioRxiv">
        <title>Sequencing and chromosome-scale assembly of the giantPleurodeles waltlgenome.</title>
        <authorList>
            <person name="Brown T."/>
            <person name="Elewa A."/>
            <person name="Iarovenko S."/>
            <person name="Subramanian E."/>
            <person name="Araus A.J."/>
            <person name="Petzold A."/>
            <person name="Susuki M."/>
            <person name="Suzuki K.-i.T."/>
            <person name="Hayashi T."/>
            <person name="Toyoda A."/>
            <person name="Oliveira C."/>
            <person name="Osipova E."/>
            <person name="Leigh N.D."/>
            <person name="Simon A."/>
            <person name="Yun M.H."/>
        </authorList>
    </citation>
    <scope>NUCLEOTIDE SEQUENCE</scope>
    <source>
        <strain evidence="1">20211129_DDA</strain>
        <tissue evidence="1">Liver</tissue>
    </source>
</reference>
<dbReference type="AlphaFoldDB" id="A0AAV7N393"/>
<accession>A0AAV7N393</accession>
<comment type="caution">
    <text evidence="1">The sequence shown here is derived from an EMBL/GenBank/DDBJ whole genome shotgun (WGS) entry which is preliminary data.</text>
</comment>
<dbReference type="EMBL" id="JANPWB010000013">
    <property type="protein sequence ID" value="KAJ1109704.1"/>
    <property type="molecule type" value="Genomic_DNA"/>
</dbReference>
<protein>
    <submittedName>
        <fullName evidence="1">Uncharacterized protein</fullName>
    </submittedName>
</protein>
<proteinExistence type="predicted"/>
<dbReference type="Proteomes" id="UP001066276">
    <property type="component" value="Chromosome 9"/>
</dbReference>
<gene>
    <name evidence="1" type="ORF">NDU88_007064</name>
</gene>
<keyword evidence="2" id="KW-1185">Reference proteome</keyword>
<name>A0AAV7N393_PLEWA</name>